<sequence length="133" mass="15260">MEIGKIIKQRRTELEITQEVLAKRINVARSTISNWEIGRNYPDIHLLVKLSDELNITLDQLMRGDKKMVSSMDKKIKKGNFVEKYYVVFLTIVSMTLIGYFSFDNWTSIIIFGIVTGGIFGVIIDSIGRDKVK</sequence>
<dbReference type="EMBL" id="FWFD01000001">
    <property type="protein sequence ID" value="SLM84449.1"/>
    <property type="molecule type" value="Genomic_DNA"/>
</dbReference>
<dbReference type="Proteomes" id="UP000195918">
    <property type="component" value="Unassembled WGS sequence"/>
</dbReference>
<dbReference type="PROSITE" id="PS50943">
    <property type="entry name" value="HTH_CROC1"/>
    <property type="match status" value="1"/>
</dbReference>
<dbReference type="SUPFAM" id="SSF47413">
    <property type="entry name" value="lambda repressor-like DNA-binding domains"/>
    <property type="match status" value="1"/>
</dbReference>
<feature type="transmembrane region" description="Helical" evidence="2">
    <location>
        <begin position="109"/>
        <end position="128"/>
    </location>
</feature>
<accession>A0A1X8XKV5</accession>
<evidence type="ECO:0000313" key="5">
    <source>
        <dbReference type="Proteomes" id="UP000195918"/>
    </source>
</evidence>
<dbReference type="OrthoDB" id="4427456at2"/>
<dbReference type="InterPro" id="IPR001387">
    <property type="entry name" value="Cro/C1-type_HTH"/>
</dbReference>
<dbReference type="InterPro" id="IPR010982">
    <property type="entry name" value="Lambda_DNA-bd_dom_sf"/>
</dbReference>
<proteinExistence type="predicted"/>
<dbReference type="SMART" id="SM00530">
    <property type="entry name" value="HTH_XRE"/>
    <property type="match status" value="1"/>
</dbReference>
<evidence type="ECO:0000256" key="1">
    <source>
        <dbReference type="ARBA" id="ARBA00023125"/>
    </source>
</evidence>
<keyword evidence="2" id="KW-0472">Membrane</keyword>
<dbReference type="Pfam" id="PF01381">
    <property type="entry name" value="HTH_3"/>
    <property type="match status" value="1"/>
</dbReference>
<dbReference type="AlphaFoldDB" id="A0A1X8XKV5"/>
<dbReference type="GO" id="GO:0003677">
    <property type="term" value="F:DNA binding"/>
    <property type="evidence" value="ECO:0007669"/>
    <property type="project" value="UniProtKB-KW"/>
</dbReference>
<evidence type="ECO:0000313" key="4">
    <source>
        <dbReference type="EMBL" id="SLM84449.1"/>
    </source>
</evidence>
<reference evidence="5" key="1">
    <citation type="submission" date="2017-02" db="EMBL/GenBank/DDBJ databases">
        <authorList>
            <person name="Dridi B."/>
        </authorList>
    </citation>
    <scope>NUCLEOTIDE SEQUENCE [LARGE SCALE GENOMIC DNA]</scope>
    <source>
        <strain evidence="5">bH819</strain>
    </source>
</reference>
<dbReference type="RefSeq" id="WP_086950113.1">
    <property type="nucleotide sequence ID" value="NZ_FWFD01000001.1"/>
</dbReference>
<evidence type="ECO:0000256" key="2">
    <source>
        <dbReference type="SAM" id="Phobius"/>
    </source>
</evidence>
<keyword evidence="5" id="KW-1185">Reference proteome</keyword>
<name>A0A1X8XKV5_9ENTE</name>
<dbReference type="Gene3D" id="1.10.260.40">
    <property type="entry name" value="lambda repressor-like DNA-binding domains"/>
    <property type="match status" value="1"/>
</dbReference>
<dbReference type="PANTHER" id="PTHR46558">
    <property type="entry name" value="TRACRIPTIONAL REGULATORY PROTEIN-RELATED-RELATED"/>
    <property type="match status" value="1"/>
</dbReference>
<protein>
    <submittedName>
        <fullName evidence="4">Transcriptional regulator, XRE family</fullName>
    </submittedName>
</protein>
<keyword evidence="1" id="KW-0238">DNA-binding</keyword>
<feature type="domain" description="HTH cro/C1-type" evidence="3">
    <location>
        <begin position="7"/>
        <end position="61"/>
    </location>
</feature>
<gene>
    <name evidence="4" type="ORF">FM121_00050</name>
</gene>
<dbReference type="CDD" id="cd00093">
    <property type="entry name" value="HTH_XRE"/>
    <property type="match status" value="1"/>
</dbReference>
<dbReference type="PANTHER" id="PTHR46558:SF11">
    <property type="entry name" value="HTH-TYPE TRANSCRIPTIONAL REGULATOR XRE"/>
    <property type="match status" value="1"/>
</dbReference>
<keyword evidence="2" id="KW-1133">Transmembrane helix</keyword>
<evidence type="ECO:0000259" key="3">
    <source>
        <dbReference type="PROSITE" id="PS50943"/>
    </source>
</evidence>
<organism evidence="4 5">
    <name type="scientific">Vagococcus fluvialis bH819</name>
    <dbReference type="NCBI Taxonomy" id="1255619"/>
    <lineage>
        <taxon>Bacteria</taxon>
        <taxon>Bacillati</taxon>
        <taxon>Bacillota</taxon>
        <taxon>Bacilli</taxon>
        <taxon>Lactobacillales</taxon>
        <taxon>Enterococcaceae</taxon>
        <taxon>Vagococcus</taxon>
    </lineage>
</organism>
<feature type="transmembrane region" description="Helical" evidence="2">
    <location>
        <begin position="85"/>
        <end position="103"/>
    </location>
</feature>
<keyword evidence="2" id="KW-0812">Transmembrane</keyword>